<protein>
    <submittedName>
        <fullName evidence="1">Uncharacterized protein</fullName>
    </submittedName>
</protein>
<evidence type="ECO:0000313" key="1">
    <source>
        <dbReference type="RefSeq" id="XP_016468286.1"/>
    </source>
</evidence>
<dbReference type="AlphaFoldDB" id="A0A1S3ZV64"/>
<name>A0A1S3ZV64_TOBAC</name>
<sequence length="116" mass="13626">MAYLQLAEDMTLDRRGWRSMIRVVRKLSKSWVNLNYMLQLWLHGSQEPMVNSRSRGCTSTENGGSPEDSVRLPVPHCYFWKAKGKYVFRLSMLRYNFRFPILCVNGYCGSFSSRFL</sequence>
<proteinExistence type="predicted"/>
<dbReference type="RefSeq" id="XP_016468286.1">
    <property type="nucleotide sequence ID" value="XM_016612800.1"/>
</dbReference>
<organism evidence="1">
    <name type="scientific">Nicotiana tabacum</name>
    <name type="common">Common tobacco</name>
    <dbReference type="NCBI Taxonomy" id="4097"/>
    <lineage>
        <taxon>Eukaryota</taxon>
        <taxon>Viridiplantae</taxon>
        <taxon>Streptophyta</taxon>
        <taxon>Embryophyta</taxon>
        <taxon>Tracheophyta</taxon>
        <taxon>Spermatophyta</taxon>
        <taxon>Magnoliopsida</taxon>
        <taxon>eudicotyledons</taxon>
        <taxon>Gunneridae</taxon>
        <taxon>Pentapetalae</taxon>
        <taxon>asterids</taxon>
        <taxon>lamiids</taxon>
        <taxon>Solanales</taxon>
        <taxon>Solanaceae</taxon>
        <taxon>Nicotianoideae</taxon>
        <taxon>Nicotianeae</taxon>
        <taxon>Nicotiana</taxon>
    </lineage>
</organism>
<dbReference type="PaxDb" id="4097-A0A1S3ZV64"/>
<reference evidence="1" key="1">
    <citation type="submission" date="2025-08" db="UniProtKB">
        <authorList>
            <consortium name="RefSeq"/>
        </authorList>
    </citation>
    <scope>IDENTIFICATION</scope>
</reference>
<gene>
    <name evidence="1" type="primary">LOC107790835</name>
</gene>
<dbReference type="KEGG" id="nta:107790835"/>
<accession>A0A1S3ZV64</accession>